<dbReference type="InterPro" id="IPR005561">
    <property type="entry name" value="ANTAR"/>
</dbReference>
<evidence type="ECO:0000313" key="6">
    <source>
        <dbReference type="EMBL" id="GAA3706138.1"/>
    </source>
</evidence>
<evidence type="ECO:0000256" key="1">
    <source>
        <dbReference type="ARBA" id="ARBA00022679"/>
    </source>
</evidence>
<dbReference type="EMBL" id="BAABDC010000003">
    <property type="protein sequence ID" value="GAA3706138.1"/>
    <property type="molecule type" value="Genomic_DNA"/>
</dbReference>
<dbReference type="PIRSF" id="PIRSF036625">
    <property type="entry name" value="GAF_ANTAR"/>
    <property type="match status" value="1"/>
</dbReference>
<sequence length="242" mass="25907">MVYQRALLRTLSRSAAALSRGADVPAALEDLVECTVELLEVAGCSVVLEEAGRLQSVAARGRTAIELERTPEALQTGPCRDVMTRGEVVAVPDLVAAANRWPRFGATAVGLGLRAVACLPVRRDETTMGTLDLYDRSMREWSADELEVAQVLADLAAGFVTNGARLREQALMNEQLQGALASRVVIEQAKGFTANDLGVGVDEAFEVMRRHARAHHASVQDVASAIVRAGFHVPSPPDSELP</sequence>
<keyword evidence="4" id="KW-0804">Transcription</keyword>
<reference evidence="7" key="1">
    <citation type="journal article" date="2019" name="Int. J. Syst. Evol. Microbiol.">
        <title>The Global Catalogue of Microorganisms (GCM) 10K type strain sequencing project: providing services to taxonomists for standard genome sequencing and annotation.</title>
        <authorList>
            <consortium name="The Broad Institute Genomics Platform"/>
            <consortium name="The Broad Institute Genome Sequencing Center for Infectious Disease"/>
            <person name="Wu L."/>
            <person name="Ma J."/>
        </authorList>
    </citation>
    <scope>NUCLEOTIDE SEQUENCE [LARGE SCALE GENOMIC DNA]</scope>
    <source>
        <strain evidence="7">JCM 17125</strain>
    </source>
</reference>
<dbReference type="InterPro" id="IPR012074">
    <property type="entry name" value="GAF_ANTAR"/>
</dbReference>
<evidence type="ECO:0000256" key="2">
    <source>
        <dbReference type="ARBA" id="ARBA00022777"/>
    </source>
</evidence>
<dbReference type="InterPro" id="IPR029016">
    <property type="entry name" value="GAF-like_dom_sf"/>
</dbReference>
<organism evidence="6 7">
    <name type="scientific">Terrabacter ginsenosidimutans</name>
    <dbReference type="NCBI Taxonomy" id="490575"/>
    <lineage>
        <taxon>Bacteria</taxon>
        <taxon>Bacillati</taxon>
        <taxon>Actinomycetota</taxon>
        <taxon>Actinomycetes</taxon>
        <taxon>Micrococcales</taxon>
        <taxon>Intrasporangiaceae</taxon>
        <taxon>Terrabacter</taxon>
    </lineage>
</organism>
<dbReference type="Proteomes" id="UP001501468">
    <property type="component" value="Unassembled WGS sequence"/>
</dbReference>
<dbReference type="InterPro" id="IPR036388">
    <property type="entry name" value="WH-like_DNA-bd_sf"/>
</dbReference>
<gene>
    <name evidence="6" type="ORF">GCM10022399_23600</name>
</gene>
<keyword evidence="2" id="KW-0418">Kinase</keyword>
<dbReference type="PROSITE" id="PS50921">
    <property type="entry name" value="ANTAR"/>
    <property type="match status" value="1"/>
</dbReference>
<evidence type="ECO:0000259" key="5">
    <source>
        <dbReference type="PROSITE" id="PS50921"/>
    </source>
</evidence>
<feature type="domain" description="ANTAR" evidence="5">
    <location>
        <begin position="166"/>
        <end position="227"/>
    </location>
</feature>
<dbReference type="Pfam" id="PF03861">
    <property type="entry name" value="ANTAR"/>
    <property type="match status" value="1"/>
</dbReference>
<dbReference type="InterPro" id="IPR003018">
    <property type="entry name" value="GAF"/>
</dbReference>
<dbReference type="SUPFAM" id="SSF55781">
    <property type="entry name" value="GAF domain-like"/>
    <property type="match status" value="1"/>
</dbReference>
<keyword evidence="1" id="KW-0808">Transferase</keyword>
<dbReference type="Gene3D" id="3.30.450.40">
    <property type="match status" value="1"/>
</dbReference>
<dbReference type="SUPFAM" id="SSF52172">
    <property type="entry name" value="CheY-like"/>
    <property type="match status" value="1"/>
</dbReference>
<dbReference type="SMART" id="SM00065">
    <property type="entry name" value="GAF"/>
    <property type="match status" value="1"/>
</dbReference>
<keyword evidence="7" id="KW-1185">Reference proteome</keyword>
<accession>A0ABP7DLP8</accession>
<dbReference type="RefSeq" id="WP_344946306.1">
    <property type="nucleotide sequence ID" value="NZ_BAABDC010000003.1"/>
</dbReference>
<dbReference type="Pfam" id="PF01590">
    <property type="entry name" value="GAF"/>
    <property type="match status" value="1"/>
</dbReference>
<evidence type="ECO:0000313" key="7">
    <source>
        <dbReference type="Proteomes" id="UP001501468"/>
    </source>
</evidence>
<keyword evidence="3" id="KW-0805">Transcription regulation</keyword>
<protein>
    <submittedName>
        <fullName evidence="6">GAF and ANTAR domain-containing protein</fullName>
    </submittedName>
</protein>
<name>A0ABP7DLP8_9MICO</name>
<comment type="caution">
    <text evidence="6">The sequence shown here is derived from an EMBL/GenBank/DDBJ whole genome shotgun (WGS) entry which is preliminary data.</text>
</comment>
<evidence type="ECO:0000256" key="4">
    <source>
        <dbReference type="ARBA" id="ARBA00023163"/>
    </source>
</evidence>
<dbReference type="Gene3D" id="1.10.10.10">
    <property type="entry name" value="Winged helix-like DNA-binding domain superfamily/Winged helix DNA-binding domain"/>
    <property type="match status" value="1"/>
</dbReference>
<dbReference type="InterPro" id="IPR011006">
    <property type="entry name" value="CheY-like_superfamily"/>
</dbReference>
<evidence type="ECO:0000256" key="3">
    <source>
        <dbReference type="ARBA" id="ARBA00023015"/>
    </source>
</evidence>
<dbReference type="SMART" id="SM01012">
    <property type="entry name" value="ANTAR"/>
    <property type="match status" value="1"/>
</dbReference>
<proteinExistence type="predicted"/>